<dbReference type="Proteomes" id="UP000821853">
    <property type="component" value="Chromosome 1"/>
</dbReference>
<dbReference type="OMA" id="WLAMSAC"/>
<keyword evidence="5 10" id="KW-1133">Transmembrane helix</keyword>
<dbReference type="PROSITE" id="PS50262">
    <property type="entry name" value="G_PROTEIN_RECEP_F1_2"/>
    <property type="match status" value="1"/>
</dbReference>
<feature type="transmembrane region" description="Helical" evidence="10">
    <location>
        <begin position="37"/>
        <end position="62"/>
    </location>
</feature>
<evidence type="ECO:0000256" key="6">
    <source>
        <dbReference type="ARBA" id="ARBA00023040"/>
    </source>
</evidence>
<feature type="chain" id="PRO_5039899943" description="G-protein coupled receptors family 1 profile domain-containing protein" evidence="11">
    <location>
        <begin position="27"/>
        <end position="103"/>
    </location>
</feature>
<keyword evidence="8" id="KW-0675">Receptor</keyword>
<protein>
    <recommendedName>
        <fullName evidence="12">G-protein coupled receptors family 1 profile domain-containing protein</fullName>
    </recommendedName>
</protein>
<keyword evidence="9" id="KW-0807">Transducer</keyword>
<dbReference type="InterPro" id="IPR000276">
    <property type="entry name" value="GPCR_Rhodpsn"/>
</dbReference>
<evidence type="ECO:0000256" key="5">
    <source>
        <dbReference type="ARBA" id="ARBA00022989"/>
    </source>
</evidence>
<dbReference type="PANTHER" id="PTHR46925">
    <property type="entry name" value="G-PROTEIN COUPLED RECEPTOR TKR-1-RELATED"/>
    <property type="match status" value="1"/>
</dbReference>
<evidence type="ECO:0000313" key="13">
    <source>
        <dbReference type="EMBL" id="KAH9361437.1"/>
    </source>
</evidence>
<name>A0A9J6FEQ2_HAELO</name>
<gene>
    <name evidence="13" type="ORF">HPB48_003889</name>
</gene>
<comment type="subcellular location">
    <subcellularLocation>
        <location evidence="1">Cell membrane</location>
        <topology evidence="1">Multi-pass membrane protein</topology>
    </subcellularLocation>
</comment>
<accession>A0A9J6FEQ2</accession>
<proteinExistence type="inferred from homology"/>
<dbReference type="Gene3D" id="1.20.1070.10">
    <property type="entry name" value="Rhodopsin 7-helix transmembrane proteins"/>
    <property type="match status" value="1"/>
</dbReference>
<organism evidence="13 14">
    <name type="scientific">Haemaphysalis longicornis</name>
    <name type="common">Bush tick</name>
    <dbReference type="NCBI Taxonomy" id="44386"/>
    <lineage>
        <taxon>Eukaryota</taxon>
        <taxon>Metazoa</taxon>
        <taxon>Ecdysozoa</taxon>
        <taxon>Arthropoda</taxon>
        <taxon>Chelicerata</taxon>
        <taxon>Arachnida</taxon>
        <taxon>Acari</taxon>
        <taxon>Parasitiformes</taxon>
        <taxon>Ixodida</taxon>
        <taxon>Ixodoidea</taxon>
        <taxon>Ixodidae</taxon>
        <taxon>Haemaphysalinae</taxon>
        <taxon>Haemaphysalis</taxon>
    </lineage>
</organism>
<keyword evidence="14" id="KW-1185">Reference proteome</keyword>
<feature type="signal peptide" evidence="11">
    <location>
        <begin position="1"/>
        <end position="26"/>
    </location>
</feature>
<keyword evidence="3" id="KW-1003">Cell membrane</keyword>
<comment type="caution">
    <text evidence="13">The sequence shown here is derived from an EMBL/GenBank/DDBJ whole genome shotgun (WGS) entry which is preliminary data.</text>
</comment>
<dbReference type="PANTHER" id="PTHR46925:SF2">
    <property type="entry name" value="G-PROTEIN COUPLED RECEPTOR TKR-1-RELATED"/>
    <property type="match status" value="1"/>
</dbReference>
<dbReference type="OrthoDB" id="10053194at2759"/>
<dbReference type="GO" id="GO:0005886">
    <property type="term" value="C:plasma membrane"/>
    <property type="evidence" value="ECO:0007669"/>
    <property type="project" value="UniProtKB-SubCell"/>
</dbReference>
<sequence length="103" mass="11769">MIKMMIACVAAFLLCWLPLNLFIVVSEQYPSIYDLSGIGYMWFVCHWLAMSHACYNPLIYFWMNAKFRAGLQALFRCLPATRRPSSCFVSTCNVKKAANTNAI</sequence>
<evidence type="ECO:0000256" key="2">
    <source>
        <dbReference type="ARBA" id="ARBA00010663"/>
    </source>
</evidence>
<dbReference type="InterPro" id="IPR001681">
    <property type="entry name" value="Neurokn_rcpt"/>
</dbReference>
<feature type="domain" description="G-protein coupled receptors family 1 profile" evidence="12">
    <location>
        <begin position="1"/>
        <end position="60"/>
    </location>
</feature>
<evidence type="ECO:0000256" key="10">
    <source>
        <dbReference type="SAM" id="Phobius"/>
    </source>
</evidence>
<evidence type="ECO:0000256" key="4">
    <source>
        <dbReference type="ARBA" id="ARBA00022692"/>
    </source>
</evidence>
<dbReference type="Pfam" id="PF00001">
    <property type="entry name" value="7tm_1"/>
    <property type="match status" value="1"/>
</dbReference>
<reference evidence="13 14" key="1">
    <citation type="journal article" date="2020" name="Cell">
        <title>Large-Scale Comparative Analyses of Tick Genomes Elucidate Their Genetic Diversity and Vector Capacities.</title>
        <authorList>
            <consortium name="Tick Genome and Microbiome Consortium (TIGMIC)"/>
            <person name="Jia N."/>
            <person name="Wang J."/>
            <person name="Shi W."/>
            <person name="Du L."/>
            <person name="Sun Y."/>
            <person name="Zhan W."/>
            <person name="Jiang J.F."/>
            <person name="Wang Q."/>
            <person name="Zhang B."/>
            <person name="Ji P."/>
            <person name="Bell-Sakyi L."/>
            <person name="Cui X.M."/>
            <person name="Yuan T.T."/>
            <person name="Jiang B.G."/>
            <person name="Yang W.F."/>
            <person name="Lam T.T."/>
            <person name="Chang Q.C."/>
            <person name="Ding S.J."/>
            <person name="Wang X.J."/>
            <person name="Zhu J.G."/>
            <person name="Ruan X.D."/>
            <person name="Zhao L."/>
            <person name="Wei J.T."/>
            <person name="Ye R.Z."/>
            <person name="Que T.C."/>
            <person name="Du C.H."/>
            <person name="Zhou Y.H."/>
            <person name="Cheng J.X."/>
            <person name="Dai P.F."/>
            <person name="Guo W.B."/>
            <person name="Han X.H."/>
            <person name="Huang E.J."/>
            <person name="Li L.F."/>
            <person name="Wei W."/>
            <person name="Gao Y.C."/>
            <person name="Liu J.Z."/>
            <person name="Shao H.Z."/>
            <person name="Wang X."/>
            <person name="Wang C.C."/>
            <person name="Yang T.C."/>
            <person name="Huo Q.B."/>
            <person name="Li W."/>
            <person name="Chen H.Y."/>
            <person name="Chen S.E."/>
            <person name="Zhou L.G."/>
            <person name="Ni X.B."/>
            <person name="Tian J.H."/>
            <person name="Sheng Y."/>
            <person name="Liu T."/>
            <person name="Pan Y.S."/>
            <person name="Xia L.Y."/>
            <person name="Li J."/>
            <person name="Zhao F."/>
            <person name="Cao W.C."/>
        </authorList>
    </citation>
    <scope>NUCLEOTIDE SEQUENCE [LARGE SCALE GENOMIC DNA]</scope>
    <source>
        <strain evidence="13">HaeL-2018</strain>
    </source>
</reference>
<evidence type="ECO:0000259" key="12">
    <source>
        <dbReference type="PROSITE" id="PS50262"/>
    </source>
</evidence>
<dbReference type="EMBL" id="JABSTR010000001">
    <property type="protein sequence ID" value="KAH9361437.1"/>
    <property type="molecule type" value="Genomic_DNA"/>
</dbReference>
<dbReference type="PRINTS" id="PR00237">
    <property type="entry name" value="GPCRRHODOPSN"/>
</dbReference>
<evidence type="ECO:0000256" key="3">
    <source>
        <dbReference type="ARBA" id="ARBA00022475"/>
    </source>
</evidence>
<evidence type="ECO:0000256" key="9">
    <source>
        <dbReference type="ARBA" id="ARBA00023224"/>
    </source>
</evidence>
<keyword evidence="7 10" id="KW-0472">Membrane</keyword>
<evidence type="ECO:0000313" key="14">
    <source>
        <dbReference type="Proteomes" id="UP000821853"/>
    </source>
</evidence>
<dbReference type="AlphaFoldDB" id="A0A9J6FEQ2"/>
<evidence type="ECO:0000256" key="11">
    <source>
        <dbReference type="SAM" id="SignalP"/>
    </source>
</evidence>
<keyword evidence="11" id="KW-0732">Signal</keyword>
<dbReference type="VEuPathDB" id="VectorBase:HLOH_041376"/>
<evidence type="ECO:0000256" key="1">
    <source>
        <dbReference type="ARBA" id="ARBA00004651"/>
    </source>
</evidence>
<dbReference type="SUPFAM" id="SSF81321">
    <property type="entry name" value="Family A G protein-coupled receptor-like"/>
    <property type="match status" value="1"/>
</dbReference>
<comment type="similarity">
    <text evidence="2">Belongs to the G-protein coupled receptor 1 family.</text>
</comment>
<dbReference type="InterPro" id="IPR017452">
    <property type="entry name" value="GPCR_Rhodpsn_7TM"/>
</dbReference>
<evidence type="ECO:0000256" key="8">
    <source>
        <dbReference type="ARBA" id="ARBA00023170"/>
    </source>
</evidence>
<keyword evidence="4 10" id="KW-0812">Transmembrane</keyword>
<keyword evidence="6" id="KW-0297">G-protein coupled receptor</keyword>
<evidence type="ECO:0000256" key="7">
    <source>
        <dbReference type="ARBA" id="ARBA00023136"/>
    </source>
</evidence>
<dbReference type="GO" id="GO:0004995">
    <property type="term" value="F:tachykinin receptor activity"/>
    <property type="evidence" value="ECO:0007669"/>
    <property type="project" value="InterPro"/>
</dbReference>